<name>A0ABV5JCA8_9RHOB</name>
<dbReference type="InterPro" id="IPR006176">
    <property type="entry name" value="3-OHacyl-CoA_DH_NAD-bd"/>
</dbReference>
<organism evidence="15 16">
    <name type="scientific">Pseudohalocynthiibacter aestuariivivens</name>
    <dbReference type="NCBI Taxonomy" id="1591409"/>
    <lineage>
        <taxon>Bacteria</taxon>
        <taxon>Pseudomonadati</taxon>
        <taxon>Pseudomonadota</taxon>
        <taxon>Alphaproteobacteria</taxon>
        <taxon>Rhodobacterales</taxon>
        <taxon>Paracoccaceae</taxon>
        <taxon>Pseudohalocynthiibacter</taxon>
    </lineage>
</organism>
<comment type="catalytic activity">
    <reaction evidence="12">
        <text>a (3S)-3-hydroxyacyl-CoA + NAD(+) = a 3-oxoacyl-CoA + NADH + H(+)</text>
        <dbReference type="Rhea" id="RHEA:22432"/>
        <dbReference type="ChEBI" id="CHEBI:15378"/>
        <dbReference type="ChEBI" id="CHEBI:57318"/>
        <dbReference type="ChEBI" id="CHEBI:57540"/>
        <dbReference type="ChEBI" id="CHEBI:57945"/>
        <dbReference type="ChEBI" id="CHEBI:90726"/>
        <dbReference type="EC" id="1.1.1.35"/>
    </reaction>
</comment>
<dbReference type="InterPro" id="IPR036291">
    <property type="entry name" value="NAD(P)-bd_dom_sf"/>
</dbReference>
<dbReference type="RefSeq" id="WP_213887688.1">
    <property type="nucleotide sequence ID" value="NZ_JAGFNU010000001.1"/>
</dbReference>
<keyword evidence="10" id="KW-0456">Lyase</keyword>
<dbReference type="SUPFAM" id="SSF48179">
    <property type="entry name" value="6-phosphogluconate dehydrogenase C-terminal domain-like"/>
    <property type="match status" value="2"/>
</dbReference>
<keyword evidence="16" id="KW-1185">Reference proteome</keyword>
<evidence type="ECO:0000256" key="7">
    <source>
        <dbReference type="ARBA" id="ARBA00023098"/>
    </source>
</evidence>
<dbReference type="Gene3D" id="3.90.226.10">
    <property type="entry name" value="2-enoyl-CoA Hydratase, Chain A, domain 1"/>
    <property type="match status" value="1"/>
</dbReference>
<evidence type="ECO:0000256" key="11">
    <source>
        <dbReference type="ARBA" id="ARBA00023268"/>
    </source>
</evidence>
<evidence type="ECO:0000256" key="2">
    <source>
        <dbReference type="ARBA" id="ARBA00005005"/>
    </source>
</evidence>
<dbReference type="EMBL" id="JBHMEA010000007">
    <property type="protein sequence ID" value="MFB9230408.1"/>
    <property type="molecule type" value="Genomic_DNA"/>
</dbReference>
<evidence type="ECO:0000256" key="1">
    <source>
        <dbReference type="ARBA" id="ARBA00004275"/>
    </source>
</evidence>
<feature type="domain" description="3-hydroxyacyl-CoA dehydrogenase C-terminal" evidence="13">
    <location>
        <begin position="469"/>
        <end position="562"/>
    </location>
</feature>
<dbReference type="SUPFAM" id="SSF52096">
    <property type="entry name" value="ClpP/crotonase"/>
    <property type="match status" value="1"/>
</dbReference>
<evidence type="ECO:0000256" key="12">
    <source>
        <dbReference type="ARBA" id="ARBA00049556"/>
    </source>
</evidence>
<dbReference type="InterPro" id="IPR008927">
    <property type="entry name" value="6-PGluconate_DH-like_C_sf"/>
</dbReference>
<evidence type="ECO:0000313" key="16">
    <source>
        <dbReference type="Proteomes" id="UP001589683"/>
    </source>
</evidence>
<evidence type="ECO:0000256" key="10">
    <source>
        <dbReference type="ARBA" id="ARBA00023239"/>
    </source>
</evidence>
<gene>
    <name evidence="15" type="ORF">ACFFUT_01245</name>
</gene>
<keyword evidence="6" id="KW-0520">NAD</keyword>
<dbReference type="CDD" id="cd06558">
    <property type="entry name" value="crotonase-like"/>
    <property type="match status" value="1"/>
</dbReference>
<keyword evidence="4" id="KW-0442">Lipid degradation</keyword>
<reference evidence="15 16" key="1">
    <citation type="submission" date="2024-09" db="EMBL/GenBank/DDBJ databases">
        <authorList>
            <person name="Sun Q."/>
            <person name="Mori K."/>
        </authorList>
    </citation>
    <scope>NUCLEOTIDE SEQUENCE [LARGE SCALE GENOMIC DNA]</scope>
    <source>
        <strain evidence="15 16">CECT 8726</strain>
    </source>
</reference>
<evidence type="ECO:0000256" key="6">
    <source>
        <dbReference type="ARBA" id="ARBA00023027"/>
    </source>
</evidence>
<evidence type="ECO:0000313" key="15">
    <source>
        <dbReference type="EMBL" id="MFB9230408.1"/>
    </source>
</evidence>
<keyword evidence="5" id="KW-0560">Oxidoreductase</keyword>
<dbReference type="Gene3D" id="3.40.50.720">
    <property type="entry name" value="NAD(P)-binding Rossmann-like Domain"/>
    <property type="match status" value="1"/>
</dbReference>
<dbReference type="InterPro" id="IPR029045">
    <property type="entry name" value="ClpP/crotonase-like_dom_sf"/>
</dbReference>
<dbReference type="Proteomes" id="UP001589683">
    <property type="component" value="Unassembled WGS sequence"/>
</dbReference>
<evidence type="ECO:0000259" key="14">
    <source>
        <dbReference type="Pfam" id="PF02737"/>
    </source>
</evidence>
<evidence type="ECO:0000256" key="3">
    <source>
        <dbReference type="ARBA" id="ARBA00022832"/>
    </source>
</evidence>
<dbReference type="Gene3D" id="1.10.1040.50">
    <property type="match status" value="1"/>
</dbReference>
<dbReference type="InterPro" id="IPR006108">
    <property type="entry name" value="3HC_DH_C"/>
</dbReference>
<comment type="pathway">
    <text evidence="2">Lipid metabolism; fatty acid beta-oxidation.</text>
</comment>
<proteinExistence type="predicted"/>
<evidence type="ECO:0000256" key="5">
    <source>
        <dbReference type="ARBA" id="ARBA00023002"/>
    </source>
</evidence>
<feature type="domain" description="3-hydroxyacyl-CoA dehydrogenase NAD binding" evidence="14">
    <location>
        <begin position="288"/>
        <end position="463"/>
    </location>
</feature>
<keyword evidence="8" id="KW-0576">Peroxisome</keyword>
<dbReference type="InterPro" id="IPR001753">
    <property type="entry name" value="Enoyl-CoA_hydra/iso"/>
</dbReference>
<keyword evidence="11" id="KW-0511">Multifunctional enzyme</keyword>
<evidence type="ECO:0000259" key="13">
    <source>
        <dbReference type="Pfam" id="PF00725"/>
    </source>
</evidence>
<evidence type="ECO:0000256" key="4">
    <source>
        <dbReference type="ARBA" id="ARBA00022963"/>
    </source>
</evidence>
<evidence type="ECO:0000256" key="8">
    <source>
        <dbReference type="ARBA" id="ARBA00023140"/>
    </source>
</evidence>
<dbReference type="Pfam" id="PF00378">
    <property type="entry name" value="ECH_1"/>
    <property type="match status" value="1"/>
</dbReference>
<dbReference type="PANTHER" id="PTHR23309:SF51">
    <property type="entry name" value="3-HYDROXYACYL-COA DEHYDROGENASE-RELATED"/>
    <property type="match status" value="1"/>
</dbReference>
<dbReference type="PANTHER" id="PTHR23309">
    <property type="entry name" value="3-HYDROXYACYL-COA DEHYROGENASE"/>
    <property type="match status" value="1"/>
</dbReference>
<dbReference type="Pfam" id="PF02737">
    <property type="entry name" value="3HCDH_N"/>
    <property type="match status" value="1"/>
</dbReference>
<evidence type="ECO:0000256" key="9">
    <source>
        <dbReference type="ARBA" id="ARBA00023235"/>
    </source>
</evidence>
<comment type="caution">
    <text evidence="15">The sequence shown here is derived from an EMBL/GenBank/DDBJ whole genome shotgun (WGS) entry which is preliminary data.</text>
</comment>
<keyword evidence="3" id="KW-0276">Fatty acid metabolism</keyword>
<accession>A0ABV5JCA8</accession>
<dbReference type="SUPFAM" id="SSF51735">
    <property type="entry name" value="NAD(P)-binding Rossmann-fold domains"/>
    <property type="match status" value="1"/>
</dbReference>
<keyword evidence="7" id="KW-0443">Lipid metabolism</keyword>
<keyword evidence="9" id="KW-0413">Isomerase</keyword>
<sequence length="687" mass="74748">MSEDRTVRTLIENDIAWVIINNPPVNATSTAVREGLETAIADVAGARVAILICEGRTFIAGGDMSEFDTLPVAPHLPDVVQMIEDSEVPFIAAMHGNVLGGGFEIAMGCAWRIAASGTRFGLPEVNVGVIPGAGGTQRLPRLIGIEPAIDIACAGKIINSEELYRLGGLDQVVEGDLKQAALAFAQTLPLRPTPVSQRIVEPIDEAALTRKKAEVLRRAKGQHAPLDNFDALTWAARPFSEAQPKERELHLALRKSPESRALRHAFFAERQVAKPAAIAGATAREVEHIAVVGGGLMGAGIAASALNAGLKVTLIERDKTAANAAHDRVTNLLDGALKRGKLGVDQHRRQLNAFRTSDAYSDAAPAQVAVEAVFEDASVKQAVFSELAASMDRNAILATNTSYLDPTVIFAGIENHSRCIGLHFFSPAHIMKLLEIVKTPETHPDVLATGFALGKRMRKVSVLSGICDGFIGNRMLAAYRREADYLLADGALPYQVDAAMRAFGMPMGPYEMQDLTGLQIAWANRKRQAADRDPKERYVPIGDQLCEMDRLGQRSGRGWYLYDGDSRKPLRDPEVEQMIADYSAKQGIDRRDFTKIEILLRLLAVLANEGAQIVEDGIAEGFSEIDMVQIHGYGFPRWRGGPMHYAREIGWRTTSETMKTVAGESPNSWRLANMNNEEPKKLKTAAV</sequence>
<protein>
    <submittedName>
        <fullName evidence="15">FAD-dependent oxidoreductase</fullName>
    </submittedName>
</protein>
<comment type="subcellular location">
    <subcellularLocation>
        <location evidence="1">Peroxisome</location>
    </subcellularLocation>
</comment>
<dbReference type="Pfam" id="PF00725">
    <property type="entry name" value="3HCDH"/>
    <property type="match status" value="1"/>
</dbReference>